<dbReference type="RefSeq" id="WP_075974573.1">
    <property type="nucleotide sequence ID" value="NZ_MKQR01000009.1"/>
</dbReference>
<dbReference type="Pfam" id="PF00109">
    <property type="entry name" value="ketoacyl-synt"/>
    <property type="match status" value="1"/>
</dbReference>
<name>A0A1Q9LNT6_9PSEU</name>
<dbReference type="InterPro" id="IPR020841">
    <property type="entry name" value="PKS_Beta-ketoAc_synthase_dom"/>
</dbReference>
<dbReference type="InterPro" id="IPR014030">
    <property type="entry name" value="Ketoacyl_synth_N"/>
</dbReference>
<feature type="domain" description="Ketosynthase family 3 (KS3)" evidence="4">
    <location>
        <begin position="16"/>
        <end position="383"/>
    </location>
</feature>
<dbReference type="EMBL" id="MKQR01000009">
    <property type="protein sequence ID" value="OLR93675.1"/>
    <property type="molecule type" value="Genomic_DNA"/>
</dbReference>
<dbReference type="PROSITE" id="PS52004">
    <property type="entry name" value="KS3_2"/>
    <property type="match status" value="1"/>
</dbReference>
<dbReference type="OrthoDB" id="7061549at2"/>
<dbReference type="InterPro" id="IPR000794">
    <property type="entry name" value="Beta-ketoacyl_synthase"/>
</dbReference>
<organism evidence="5 6">
    <name type="scientific">Actinokineospora bangkokensis</name>
    <dbReference type="NCBI Taxonomy" id="1193682"/>
    <lineage>
        <taxon>Bacteria</taxon>
        <taxon>Bacillati</taxon>
        <taxon>Actinomycetota</taxon>
        <taxon>Actinomycetes</taxon>
        <taxon>Pseudonocardiales</taxon>
        <taxon>Pseudonocardiaceae</taxon>
        <taxon>Actinokineospora</taxon>
    </lineage>
</organism>
<dbReference type="AlphaFoldDB" id="A0A1Q9LNT6"/>
<keyword evidence="2 3" id="KW-0808">Transferase</keyword>
<dbReference type="Proteomes" id="UP000186040">
    <property type="component" value="Unassembled WGS sequence"/>
</dbReference>
<sequence length="391" mass="40067">MTAPATATERPGTGGPAVLAITGWGVVSPIGLGADAFADGLATGRTGTADVSGMFDEPMPRPDGFAVVDFAVKDHLGRKGTSFFDRSTSLALVACQQAIADAALDVAEVGSERVGIVMGTTAGSVKSTSDYSRATFVEDKPYLVNPLIFPNAVMNAAAGQAAIRFKMRGVNATVAGGQAAALSALRYARGQIGLGRADVLLVGATEEFCPQTAWGTEFAMREHGGSLAAGEGAAVFVVEDAERVRAQGRTPDAEVLAVEVGTHLPADEATPGSDFSPSLARVITRALERAGVRPDEVWAVSSAENGMPVRDGYEDAAITAALGGAPERIRVKTAVGEGASAANALQVAAVLARHRRDGALDGRASVVTTRTPDGVVGAAVLRGWRGRDRQG</sequence>
<reference evidence="5 6" key="1">
    <citation type="submission" date="2016-10" db="EMBL/GenBank/DDBJ databases">
        <title>The Draft Genome Sequence of Actinokineospora bangkokensis 44EHWT reveals the biosynthetic pathway of antifungal compounds Thailandins with unusual extender unit butylmalonyl-CoA.</title>
        <authorList>
            <person name="Greule A."/>
            <person name="Intra B."/>
            <person name="Flemming S."/>
            <person name="Rommel M.G."/>
            <person name="Panbangred W."/>
            <person name="Bechthold A."/>
        </authorList>
    </citation>
    <scope>NUCLEOTIDE SEQUENCE [LARGE SCALE GENOMIC DNA]</scope>
    <source>
        <strain evidence="5 6">44EHW</strain>
    </source>
</reference>
<dbReference type="SUPFAM" id="SSF53901">
    <property type="entry name" value="Thiolase-like"/>
    <property type="match status" value="2"/>
</dbReference>
<dbReference type="PANTHER" id="PTHR11712:SF336">
    <property type="entry name" value="3-OXOACYL-[ACYL-CARRIER-PROTEIN] SYNTHASE, MITOCHONDRIAL"/>
    <property type="match status" value="1"/>
</dbReference>
<keyword evidence="6" id="KW-1185">Reference proteome</keyword>
<evidence type="ECO:0000313" key="6">
    <source>
        <dbReference type="Proteomes" id="UP000186040"/>
    </source>
</evidence>
<dbReference type="PANTHER" id="PTHR11712">
    <property type="entry name" value="POLYKETIDE SYNTHASE-RELATED"/>
    <property type="match status" value="1"/>
</dbReference>
<evidence type="ECO:0000256" key="1">
    <source>
        <dbReference type="ARBA" id="ARBA00008467"/>
    </source>
</evidence>
<accession>A0A1Q9LNT6</accession>
<dbReference type="GO" id="GO:0006633">
    <property type="term" value="P:fatty acid biosynthetic process"/>
    <property type="evidence" value="ECO:0007669"/>
    <property type="project" value="TreeGrafter"/>
</dbReference>
<dbReference type="Gene3D" id="3.40.47.10">
    <property type="match status" value="2"/>
</dbReference>
<evidence type="ECO:0000256" key="3">
    <source>
        <dbReference type="RuleBase" id="RU003694"/>
    </source>
</evidence>
<gene>
    <name evidence="5" type="ORF">BJP25_15525</name>
</gene>
<comment type="similarity">
    <text evidence="1 3">Belongs to the thiolase-like superfamily. Beta-ketoacyl-ACP synthases family.</text>
</comment>
<dbReference type="STRING" id="1193682.BJP25_15525"/>
<dbReference type="GO" id="GO:0004315">
    <property type="term" value="F:3-oxoacyl-[acyl-carrier-protein] synthase activity"/>
    <property type="evidence" value="ECO:0007669"/>
    <property type="project" value="TreeGrafter"/>
</dbReference>
<dbReference type="InterPro" id="IPR014031">
    <property type="entry name" value="Ketoacyl_synth_C"/>
</dbReference>
<evidence type="ECO:0000313" key="5">
    <source>
        <dbReference type="EMBL" id="OLR93675.1"/>
    </source>
</evidence>
<evidence type="ECO:0000259" key="4">
    <source>
        <dbReference type="PROSITE" id="PS52004"/>
    </source>
</evidence>
<proteinExistence type="inferred from homology"/>
<dbReference type="Pfam" id="PF02801">
    <property type="entry name" value="Ketoacyl-synt_C"/>
    <property type="match status" value="1"/>
</dbReference>
<dbReference type="InterPro" id="IPR016039">
    <property type="entry name" value="Thiolase-like"/>
</dbReference>
<comment type="caution">
    <text evidence="5">The sequence shown here is derived from an EMBL/GenBank/DDBJ whole genome shotgun (WGS) entry which is preliminary data.</text>
</comment>
<evidence type="ECO:0000256" key="2">
    <source>
        <dbReference type="ARBA" id="ARBA00022679"/>
    </source>
</evidence>
<protein>
    <recommendedName>
        <fullName evidence="4">Ketosynthase family 3 (KS3) domain-containing protein</fullName>
    </recommendedName>
</protein>